<feature type="transmembrane region" description="Helical" evidence="13">
    <location>
        <begin position="117"/>
        <end position="139"/>
    </location>
</feature>
<reference evidence="15" key="1">
    <citation type="submission" date="2020-05" db="EMBL/GenBank/DDBJ databases">
        <authorList>
            <person name="Chiriac C."/>
            <person name="Salcher M."/>
            <person name="Ghai R."/>
            <person name="Kavagutti S V."/>
        </authorList>
    </citation>
    <scope>NUCLEOTIDE SEQUENCE</scope>
</reference>
<feature type="transmembrane region" description="Helical" evidence="13">
    <location>
        <begin position="151"/>
        <end position="170"/>
    </location>
</feature>
<dbReference type="InterPro" id="IPR036412">
    <property type="entry name" value="HAD-like_sf"/>
</dbReference>
<feature type="transmembrane region" description="Helical" evidence="13">
    <location>
        <begin position="190"/>
        <end position="212"/>
    </location>
</feature>
<dbReference type="PROSITE" id="PS01047">
    <property type="entry name" value="HMA_1"/>
    <property type="match status" value="1"/>
</dbReference>
<organism evidence="15">
    <name type="scientific">freshwater metagenome</name>
    <dbReference type="NCBI Taxonomy" id="449393"/>
    <lineage>
        <taxon>unclassified sequences</taxon>
        <taxon>metagenomes</taxon>
        <taxon>ecological metagenomes</taxon>
    </lineage>
</organism>
<keyword evidence="11" id="KW-0406">Ion transport</keyword>
<keyword evidence="5 13" id="KW-0812">Transmembrane</keyword>
<evidence type="ECO:0000259" key="14">
    <source>
        <dbReference type="PROSITE" id="PS50846"/>
    </source>
</evidence>
<dbReference type="Pfam" id="PF00122">
    <property type="entry name" value="E1-E2_ATPase"/>
    <property type="match status" value="1"/>
</dbReference>
<proteinExistence type="inferred from homology"/>
<dbReference type="InterPro" id="IPR023298">
    <property type="entry name" value="ATPase_P-typ_TM_dom_sf"/>
</dbReference>
<keyword evidence="12 13" id="KW-0472">Membrane</keyword>
<dbReference type="PRINTS" id="PR00119">
    <property type="entry name" value="CATATPASE"/>
</dbReference>
<dbReference type="PRINTS" id="PR00943">
    <property type="entry name" value="CUATPASE"/>
</dbReference>
<dbReference type="InterPro" id="IPR001757">
    <property type="entry name" value="P_typ_ATPase"/>
</dbReference>
<dbReference type="SFLD" id="SFLDG00002">
    <property type="entry name" value="C1.7:_P-type_atpase_like"/>
    <property type="match status" value="1"/>
</dbReference>
<evidence type="ECO:0000256" key="7">
    <source>
        <dbReference type="ARBA" id="ARBA00022741"/>
    </source>
</evidence>
<evidence type="ECO:0000256" key="13">
    <source>
        <dbReference type="SAM" id="Phobius"/>
    </source>
</evidence>
<dbReference type="AlphaFoldDB" id="A0A6J7RWQ2"/>
<evidence type="ECO:0000256" key="6">
    <source>
        <dbReference type="ARBA" id="ARBA00022723"/>
    </source>
</evidence>
<dbReference type="InterPro" id="IPR017969">
    <property type="entry name" value="Heavy-metal-associated_CS"/>
</dbReference>
<evidence type="ECO:0000256" key="4">
    <source>
        <dbReference type="ARBA" id="ARBA00022475"/>
    </source>
</evidence>
<dbReference type="InterPro" id="IPR059000">
    <property type="entry name" value="ATPase_P-type_domA"/>
</dbReference>
<dbReference type="GO" id="GO:0016887">
    <property type="term" value="F:ATP hydrolysis activity"/>
    <property type="evidence" value="ECO:0007669"/>
    <property type="project" value="InterPro"/>
</dbReference>
<dbReference type="Gene3D" id="3.40.50.1000">
    <property type="entry name" value="HAD superfamily/HAD-like"/>
    <property type="match status" value="1"/>
</dbReference>
<dbReference type="InterPro" id="IPR023299">
    <property type="entry name" value="ATPase_P-typ_cyto_dom_N"/>
</dbReference>
<evidence type="ECO:0000256" key="1">
    <source>
        <dbReference type="ARBA" id="ARBA00004651"/>
    </source>
</evidence>
<gene>
    <name evidence="15" type="ORF">UFOPK4150_01234</name>
</gene>
<evidence type="ECO:0000256" key="11">
    <source>
        <dbReference type="ARBA" id="ARBA00023065"/>
    </source>
</evidence>
<dbReference type="Gene3D" id="3.40.1110.10">
    <property type="entry name" value="Calcium-transporting ATPase, cytoplasmic domain N"/>
    <property type="match status" value="1"/>
</dbReference>
<dbReference type="GO" id="GO:0005886">
    <property type="term" value="C:plasma membrane"/>
    <property type="evidence" value="ECO:0007669"/>
    <property type="project" value="UniProtKB-SubCell"/>
</dbReference>
<accession>A0A6J7RWQ2</accession>
<name>A0A6J7RWQ2_9ZZZZ</name>
<keyword evidence="7" id="KW-0547">Nucleotide-binding</keyword>
<keyword evidence="10 13" id="KW-1133">Transmembrane helix</keyword>
<dbReference type="SFLD" id="SFLDF00027">
    <property type="entry name" value="p-type_atpase"/>
    <property type="match status" value="1"/>
</dbReference>
<dbReference type="InterPro" id="IPR036163">
    <property type="entry name" value="HMA_dom_sf"/>
</dbReference>
<evidence type="ECO:0000256" key="5">
    <source>
        <dbReference type="ARBA" id="ARBA00022692"/>
    </source>
</evidence>
<dbReference type="Pfam" id="PF00403">
    <property type="entry name" value="HMA"/>
    <property type="match status" value="1"/>
</dbReference>
<dbReference type="CDD" id="cd00371">
    <property type="entry name" value="HMA"/>
    <property type="match status" value="1"/>
</dbReference>
<keyword evidence="9" id="KW-1278">Translocase</keyword>
<dbReference type="NCBIfam" id="TIGR01525">
    <property type="entry name" value="ATPase-IB_hvy"/>
    <property type="match status" value="1"/>
</dbReference>
<dbReference type="GO" id="GO:0055070">
    <property type="term" value="P:copper ion homeostasis"/>
    <property type="evidence" value="ECO:0007669"/>
    <property type="project" value="TreeGrafter"/>
</dbReference>
<comment type="subcellular location">
    <subcellularLocation>
        <location evidence="1">Cell membrane</location>
        <topology evidence="1">Multi-pass membrane protein</topology>
    </subcellularLocation>
</comment>
<evidence type="ECO:0000256" key="2">
    <source>
        <dbReference type="ARBA" id="ARBA00006024"/>
    </source>
</evidence>
<keyword evidence="3" id="KW-0813">Transport</keyword>
<feature type="transmembrane region" description="Helical" evidence="13">
    <location>
        <begin position="378"/>
        <end position="404"/>
    </location>
</feature>
<protein>
    <submittedName>
        <fullName evidence="15">Unannotated protein</fullName>
    </submittedName>
</protein>
<comment type="similarity">
    <text evidence="2">Belongs to the cation transport ATPase (P-type) (TC 3.A.3) family. Type IB subfamily.</text>
</comment>
<dbReference type="PANTHER" id="PTHR43520:SF8">
    <property type="entry name" value="P-TYPE CU(+) TRANSPORTER"/>
    <property type="match status" value="1"/>
</dbReference>
<dbReference type="SUPFAM" id="SSF81665">
    <property type="entry name" value="Calcium ATPase, transmembrane domain M"/>
    <property type="match status" value="1"/>
</dbReference>
<dbReference type="SFLD" id="SFLDS00003">
    <property type="entry name" value="Haloacid_Dehalogenase"/>
    <property type="match status" value="1"/>
</dbReference>
<dbReference type="InterPro" id="IPR027256">
    <property type="entry name" value="P-typ_ATPase_IB"/>
</dbReference>
<dbReference type="SUPFAM" id="SSF55008">
    <property type="entry name" value="HMA, heavy metal-associated domain"/>
    <property type="match status" value="1"/>
</dbReference>
<evidence type="ECO:0000256" key="10">
    <source>
        <dbReference type="ARBA" id="ARBA00022989"/>
    </source>
</evidence>
<keyword evidence="4" id="KW-1003">Cell membrane</keyword>
<evidence type="ECO:0000313" key="15">
    <source>
        <dbReference type="EMBL" id="CAB5033281.1"/>
    </source>
</evidence>
<dbReference type="PROSITE" id="PS50846">
    <property type="entry name" value="HMA_2"/>
    <property type="match status" value="1"/>
</dbReference>
<dbReference type="Gene3D" id="2.70.150.10">
    <property type="entry name" value="Calcium-transporting ATPase, cytoplasmic transduction domain A"/>
    <property type="match status" value="1"/>
</dbReference>
<dbReference type="EMBL" id="CAFBPU010000023">
    <property type="protein sequence ID" value="CAB5033281.1"/>
    <property type="molecule type" value="Genomic_DNA"/>
</dbReference>
<evidence type="ECO:0000256" key="12">
    <source>
        <dbReference type="ARBA" id="ARBA00023136"/>
    </source>
</evidence>
<dbReference type="NCBIfam" id="TIGR01512">
    <property type="entry name" value="ATPase-IB2_Cd"/>
    <property type="match status" value="1"/>
</dbReference>
<dbReference type="InterPro" id="IPR006121">
    <property type="entry name" value="HMA_dom"/>
</dbReference>
<dbReference type="SUPFAM" id="SSF56784">
    <property type="entry name" value="HAD-like"/>
    <property type="match status" value="1"/>
</dbReference>
<dbReference type="GO" id="GO:0005524">
    <property type="term" value="F:ATP binding"/>
    <property type="evidence" value="ECO:0007669"/>
    <property type="project" value="UniProtKB-KW"/>
</dbReference>
<dbReference type="CDD" id="cd02094">
    <property type="entry name" value="P-type_ATPase_Cu-like"/>
    <property type="match status" value="1"/>
</dbReference>
<evidence type="ECO:0000256" key="8">
    <source>
        <dbReference type="ARBA" id="ARBA00022840"/>
    </source>
</evidence>
<feature type="transmembrane region" description="Helical" evidence="13">
    <location>
        <begin position="680"/>
        <end position="697"/>
    </location>
</feature>
<evidence type="ECO:0000256" key="9">
    <source>
        <dbReference type="ARBA" id="ARBA00022967"/>
    </source>
</evidence>
<dbReference type="GO" id="GO:0043682">
    <property type="term" value="F:P-type divalent copper transporter activity"/>
    <property type="evidence" value="ECO:0007669"/>
    <property type="project" value="TreeGrafter"/>
</dbReference>
<dbReference type="NCBIfam" id="TIGR01494">
    <property type="entry name" value="ATPase_P-type"/>
    <property type="match status" value="1"/>
</dbReference>
<dbReference type="GO" id="GO:0005507">
    <property type="term" value="F:copper ion binding"/>
    <property type="evidence" value="ECO:0007669"/>
    <property type="project" value="TreeGrafter"/>
</dbReference>
<dbReference type="PANTHER" id="PTHR43520">
    <property type="entry name" value="ATP7, ISOFORM B"/>
    <property type="match status" value="1"/>
</dbReference>
<dbReference type="Gene3D" id="3.30.70.100">
    <property type="match status" value="1"/>
</dbReference>
<dbReference type="PROSITE" id="PS00154">
    <property type="entry name" value="ATPASE_E1_E2"/>
    <property type="match status" value="1"/>
</dbReference>
<dbReference type="PROSITE" id="PS01229">
    <property type="entry name" value="COF_2"/>
    <property type="match status" value="1"/>
</dbReference>
<dbReference type="Pfam" id="PF00702">
    <property type="entry name" value="Hydrolase"/>
    <property type="match status" value="1"/>
</dbReference>
<dbReference type="SUPFAM" id="SSF81653">
    <property type="entry name" value="Calcium ATPase, transduction domain A"/>
    <property type="match status" value="1"/>
</dbReference>
<dbReference type="InterPro" id="IPR018303">
    <property type="entry name" value="ATPase_P-typ_P_site"/>
</dbReference>
<dbReference type="FunFam" id="2.70.150.10:FF:000020">
    <property type="entry name" value="Copper-exporting P-type ATPase A"/>
    <property type="match status" value="1"/>
</dbReference>
<keyword evidence="8" id="KW-0067">ATP-binding</keyword>
<dbReference type="FunFam" id="3.30.70.100:FF:000005">
    <property type="entry name" value="Copper-exporting P-type ATPase A"/>
    <property type="match status" value="1"/>
</dbReference>
<feature type="transmembrane region" description="Helical" evidence="13">
    <location>
        <begin position="353"/>
        <end position="372"/>
    </location>
</feature>
<dbReference type="InterPro" id="IPR044492">
    <property type="entry name" value="P_typ_ATPase_HD_dom"/>
</dbReference>
<evidence type="ECO:0000256" key="3">
    <source>
        <dbReference type="ARBA" id="ARBA00022448"/>
    </source>
</evidence>
<dbReference type="InterPro" id="IPR008250">
    <property type="entry name" value="ATPase_P-typ_transduc_dom_A_sf"/>
</dbReference>
<dbReference type="InterPro" id="IPR023214">
    <property type="entry name" value="HAD_sf"/>
</dbReference>
<feature type="transmembrane region" description="Helical" evidence="13">
    <location>
        <begin position="93"/>
        <end position="111"/>
    </location>
</feature>
<dbReference type="NCBIfam" id="TIGR01511">
    <property type="entry name" value="ATPase-IB1_Cu"/>
    <property type="match status" value="1"/>
</dbReference>
<feature type="domain" description="HMA" evidence="14">
    <location>
        <begin position="10"/>
        <end position="74"/>
    </location>
</feature>
<sequence>MTPPPAAENSPVDLTVTGMTCASCAMRIEKKLNRIPGVTATVNYATETAHVARPEGVSVEQLVSAVESAGYGVLTADDDADDDPGLLSRRWRVSAALSTPLVIVAMVPAWQFRGWQWAAFALASVVVLWGGAPFHRVAWQGARHRTTTMDTLVSLGTLSAYLWSAFAVLFTDAGDLGTTMALAWLPMADAGASVHLDLYFESAAAVTTFLLIGRRLEQRSKRETGAALRSLLDLAPRTARVRVSGIDSEVPASHVVVGDLIVVRPGERIATDGVVVEGTSAVDVSMLTGESVPREVAAGDEVAGGTVVQDGLIVIRADRIGADTALARITALVTAAQTGKAPVQRLADRVSSVFVPIVLVIAVITLLSWGFARGWQSGLTAGVAVLVIACPCALGLATPTALLVGTGRGASMGILVRGPEVLESTRRVDTVVLDKTGTLTTGVMTVAQRRGDDEAVVLAGALESGSTHPVARGITAYARALGELPGIGDHEALRGSGVAGHVDGHLVRVGRPQWIGLDSTWTSDLELWSTQGLTVIAVEIDGTARALLAVGDTVRPTSRAAVESFRALGIEAVMVTGDAAAVASAVAEQVGIVNVIADARPEDKVAEVQRLRASGRMVAVVGDGINDAAALASADLGIAMGSGTDIAMEAADITLLRDDLRAGADAVRLSRATLSTIKHNLGWAFGYNLAAVPLAAAGLLTPMVAGLAMALSSVSVVTNSLRLRRFH</sequence>
<keyword evidence="6" id="KW-0479">Metal-binding</keyword>